<dbReference type="Pfam" id="PF01408">
    <property type="entry name" value="GFO_IDH_MocA"/>
    <property type="match status" value="1"/>
</dbReference>
<dbReference type="AlphaFoldDB" id="A0A6C2U8Q5"/>
<dbReference type="InterPro" id="IPR050463">
    <property type="entry name" value="Gfo/Idh/MocA_oxidrdct_glycsds"/>
</dbReference>
<name>A0A6C2U8Q5_PONDE</name>
<dbReference type="Gene3D" id="3.30.360.10">
    <property type="entry name" value="Dihydrodipicolinate Reductase, domain 2"/>
    <property type="match status" value="1"/>
</dbReference>
<dbReference type="SUPFAM" id="SSF51735">
    <property type="entry name" value="NAD(P)-binding Rossmann-fold domains"/>
    <property type="match status" value="1"/>
</dbReference>
<dbReference type="GO" id="GO:0000166">
    <property type="term" value="F:nucleotide binding"/>
    <property type="evidence" value="ECO:0007669"/>
    <property type="project" value="InterPro"/>
</dbReference>
<evidence type="ECO:0000256" key="1">
    <source>
        <dbReference type="ARBA" id="ARBA00023002"/>
    </source>
</evidence>
<dbReference type="Proteomes" id="UP000366872">
    <property type="component" value="Unassembled WGS sequence"/>
</dbReference>
<evidence type="ECO:0000313" key="4">
    <source>
        <dbReference type="EMBL" id="VGO16213.1"/>
    </source>
</evidence>
<feature type="domain" description="Gfo/Idh/MocA-like oxidoreductase N-terminal" evidence="2">
    <location>
        <begin position="10"/>
        <end position="120"/>
    </location>
</feature>
<organism evidence="4 5">
    <name type="scientific">Pontiella desulfatans</name>
    <dbReference type="NCBI Taxonomy" id="2750659"/>
    <lineage>
        <taxon>Bacteria</taxon>
        <taxon>Pseudomonadati</taxon>
        <taxon>Kiritimatiellota</taxon>
        <taxon>Kiritimatiellia</taxon>
        <taxon>Kiritimatiellales</taxon>
        <taxon>Pontiellaceae</taxon>
        <taxon>Pontiella</taxon>
    </lineage>
</organism>
<keyword evidence="1" id="KW-0560">Oxidoreductase</keyword>
<protein>
    <submittedName>
        <fullName evidence="4">Inositol 2-dehydrogenase</fullName>
    </submittedName>
</protein>
<reference evidence="4 5" key="1">
    <citation type="submission" date="2019-04" db="EMBL/GenBank/DDBJ databases">
        <authorList>
            <person name="Van Vliet M D."/>
        </authorList>
    </citation>
    <scope>NUCLEOTIDE SEQUENCE [LARGE SCALE GENOMIC DNA]</scope>
    <source>
        <strain evidence="4 5">F1</strain>
    </source>
</reference>
<dbReference type="InterPro" id="IPR036291">
    <property type="entry name" value="NAD(P)-bd_dom_sf"/>
</dbReference>
<dbReference type="GO" id="GO:0016491">
    <property type="term" value="F:oxidoreductase activity"/>
    <property type="evidence" value="ECO:0007669"/>
    <property type="project" value="UniProtKB-KW"/>
</dbReference>
<gene>
    <name evidence="4" type="primary">iolG_5</name>
    <name evidence="4" type="ORF">PDESU_04804</name>
</gene>
<proteinExistence type="predicted"/>
<accession>A0A6C2U8Q5</accession>
<dbReference type="PANTHER" id="PTHR43818:SF11">
    <property type="entry name" value="BCDNA.GH03377"/>
    <property type="match status" value="1"/>
</dbReference>
<dbReference type="PANTHER" id="PTHR43818">
    <property type="entry name" value="BCDNA.GH03377"/>
    <property type="match status" value="1"/>
</dbReference>
<dbReference type="Gene3D" id="3.40.50.720">
    <property type="entry name" value="NAD(P)-binding Rossmann-like Domain"/>
    <property type="match status" value="1"/>
</dbReference>
<dbReference type="Pfam" id="PF22725">
    <property type="entry name" value="GFO_IDH_MocA_C3"/>
    <property type="match status" value="1"/>
</dbReference>
<keyword evidence="5" id="KW-1185">Reference proteome</keyword>
<dbReference type="InterPro" id="IPR055170">
    <property type="entry name" value="GFO_IDH_MocA-like_dom"/>
</dbReference>
<dbReference type="SUPFAM" id="SSF55347">
    <property type="entry name" value="Glyceraldehyde-3-phosphate dehydrogenase-like, C-terminal domain"/>
    <property type="match status" value="1"/>
</dbReference>
<dbReference type="EMBL" id="CAAHFG010000003">
    <property type="protein sequence ID" value="VGO16213.1"/>
    <property type="molecule type" value="Genomic_DNA"/>
</dbReference>
<dbReference type="RefSeq" id="WP_136081755.1">
    <property type="nucleotide sequence ID" value="NZ_CAAHFG010000003.1"/>
</dbReference>
<evidence type="ECO:0000313" key="5">
    <source>
        <dbReference type="Proteomes" id="UP000366872"/>
    </source>
</evidence>
<dbReference type="InterPro" id="IPR000683">
    <property type="entry name" value="Gfo/Idh/MocA-like_OxRdtase_N"/>
</dbReference>
<feature type="domain" description="GFO/IDH/MocA-like oxidoreductase" evidence="3">
    <location>
        <begin position="133"/>
        <end position="257"/>
    </location>
</feature>
<evidence type="ECO:0000259" key="3">
    <source>
        <dbReference type="Pfam" id="PF22725"/>
    </source>
</evidence>
<evidence type="ECO:0000259" key="2">
    <source>
        <dbReference type="Pfam" id="PF01408"/>
    </source>
</evidence>
<sequence>MTEVEVKFGVGLFGTAGHQIQHDLNNHPLAEIRALCGFAPEQVPEHLNDVSRVESLDELLDDAAIQLISFCSPFKDEQGEQIIRALEAGKHVYAEKPCCLSEAVLDRIIETVRRTGRRFHEMDSVSLAQPYCTLRDVVQSGAIGEVIQLYGQKSYPWAAWRPKDERIDGGLARQVGVYHTRFAEHVAGLKIESLDIRETTLGNDQPESDCRRAVSMQMTFENGAVGSAVANYCCPEPPGWSRWGYETLRIFGEKGFVESIDGGRIGTLAVNGQEPQVLDFSAPGRDMLELFLEEIAHDEDRVPFSLESELNPTRWVLRAKA</sequence>